<dbReference type="Pfam" id="PF22600">
    <property type="entry name" value="MTPAP-like_central"/>
    <property type="match status" value="1"/>
</dbReference>
<evidence type="ECO:0000313" key="3">
    <source>
        <dbReference type="EnsemblPlants" id="Pp3c25_14360V3.5"/>
    </source>
</evidence>
<dbReference type="EnsemblPlants" id="Pp3c25_14360V3.5">
    <property type="protein sequence ID" value="Pp3c25_14360V3.5"/>
    <property type="gene ID" value="Pp3c25_14360"/>
</dbReference>
<proteinExistence type="predicted"/>
<dbReference type="Gramene" id="Pp3c25_14360V3.5">
    <property type="protein sequence ID" value="Pp3c25_14360V3.5"/>
    <property type="gene ID" value="Pp3c25_14360"/>
</dbReference>
<sequence>MVGSTNRYHRQGPVAAHQVDLTHMKERKGRALDGGVAVNAGGPAAVGLNEPLGGFIFMCNNETMPEDLERQLFEPSISWLVRESLRLQGLTQRYQDSVRAITPGLPLFLYNYSTKYLHGVYEATSDGGLNIDPEAWENKETKKGGGPVSRYPAQVRVRLREERPPLEEAKFRPLLHHYDGPKFRLELTVSEAEDLLKIFGSSSSQKMDKAQDDFGGEWERVKFKNKGSGTRVHRPNPTKRSSSPNSSSGRRRLGPPVNGSSISSNVSHTTAHYSSNSDFGRSRETRADAAQRWRSDSDSWSGSSSAGISTSSWASHDEDRPKKGMKENVVMCGEANDVVRAGEYLELHNASTLKSYEHTNGLCENGSERNYRADSDDLNTDSNGTRCGVGGEAQLESQSPNRPGFASYSAALKAGMAGASAEVGSGDSVDSNGACESGQTVSVRVASSVNVAVSSSVIADFVGDGSKLGSGKHIEAVGSRRPSANSENFGSGTQPVLGSYNGCDPVWQEREDGKFLRSDGETKKAENRSVWNDNKLSLAVTMAAPDRGNRAYNIDSGSIGGRMIEGSNLLGKGHSVDASTKGKESLADGTLLEDNERTGKGNSSSQGKPSFKDNVGKKSVTSENGCKKTPWQGNDAIVLRRLIDPGSSSNIGTPVPVVSSGQHTQTHPDISARLPDSVIKTSSLPQEASQIAGLVSMVFSDVEQGTLQSEQSPGMSSSISTKAQVQGPIPLPTRASNDFRRVQQYNLLKDRDFRRTQSPSPDQVPTMIPQRQPGQNLIPVRISTPPLQSSQQQYHPTQSPDLNGNFSDRRNGSDVYHGPTYRPIPSGLRDGEHGLQNGFQGGWGVPTPAISMIPHGYRLGLNGMFPLPSQQFLTNVEELHSEILEFAHTASPSAEARSCAEAAIDCVRGAVKKLWPNADVEVFGSYATGLCLSHSDVDVVVVDAPPPLKLPDTTGLTGTRLVASLLAPSIRLLGAALQDYDWCKSIRTIDSATMPVIKLQCRPLVTSLDPAAPVVKIDITIGGKKTNEEAVATASQSSEGSETSRHVDSQFELARKFHNGAAAREYVIKRLQQQPALAPLVLLLKSYLQSKGLKDVYTGGLGSFSLTIMLVFYLERVPISCVTSQEVRAQSLAPSNALVSSTSSPDITNLTSAPPGIDFLGSCEEESSCSTTTTDSVSVSNRASASCSTSEGSLVNGATAAGHIQLTGDVSKSGRCNQWTGGIIEQLLASMHYVASPNLGTLLIGFLQIFGWAIDFTQVRLVTKGNGGSGGLFYHDKTSSPAPLTIDDPLRPGANIGAGSFNMHQVQGAMQEMFHILIRPLPAASSNRVGTLSGRRRSLPLLDQLFTSGTTSLPPL</sequence>
<feature type="compositionally biased region" description="Basic and acidic residues" evidence="1">
    <location>
        <begin position="315"/>
        <end position="326"/>
    </location>
</feature>
<reference evidence="3 4" key="2">
    <citation type="journal article" date="2018" name="Plant J.">
        <title>The Physcomitrella patens chromosome-scale assembly reveals moss genome structure and evolution.</title>
        <authorList>
            <person name="Lang D."/>
            <person name="Ullrich K.K."/>
            <person name="Murat F."/>
            <person name="Fuchs J."/>
            <person name="Jenkins J."/>
            <person name="Haas F.B."/>
            <person name="Piednoel M."/>
            <person name="Gundlach H."/>
            <person name="Van Bel M."/>
            <person name="Meyberg R."/>
            <person name="Vives C."/>
            <person name="Morata J."/>
            <person name="Symeonidi A."/>
            <person name="Hiss M."/>
            <person name="Muchero W."/>
            <person name="Kamisugi Y."/>
            <person name="Saleh O."/>
            <person name="Blanc G."/>
            <person name="Decker E.L."/>
            <person name="van Gessel N."/>
            <person name="Grimwood J."/>
            <person name="Hayes R.D."/>
            <person name="Graham S.W."/>
            <person name="Gunter L.E."/>
            <person name="McDaniel S.F."/>
            <person name="Hoernstein S.N.W."/>
            <person name="Larsson A."/>
            <person name="Li F.W."/>
            <person name="Perroud P.F."/>
            <person name="Phillips J."/>
            <person name="Ranjan P."/>
            <person name="Rokshar D.S."/>
            <person name="Rothfels C.J."/>
            <person name="Schneider L."/>
            <person name="Shu S."/>
            <person name="Stevenson D.W."/>
            <person name="Thummler F."/>
            <person name="Tillich M."/>
            <person name="Villarreal Aguilar J.C."/>
            <person name="Widiez T."/>
            <person name="Wong G.K."/>
            <person name="Wymore A."/>
            <person name="Zhang Y."/>
            <person name="Zimmer A.D."/>
            <person name="Quatrano R.S."/>
            <person name="Mayer K.F.X."/>
            <person name="Goodstein D."/>
            <person name="Casacuberta J.M."/>
            <person name="Vandepoele K."/>
            <person name="Reski R."/>
            <person name="Cuming A.C."/>
            <person name="Tuskan G.A."/>
            <person name="Maumus F."/>
            <person name="Salse J."/>
            <person name="Schmutz J."/>
            <person name="Rensing S.A."/>
        </authorList>
    </citation>
    <scope>NUCLEOTIDE SEQUENCE [LARGE SCALE GENOMIC DNA]</scope>
    <source>
        <strain evidence="3 4">cv. Gransden 2004</strain>
    </source>
</reference>
<feature type="region of interest" description="Disordered" evidence="1">
    <location>
        <begin position="707"/>
        <end position="734"/>
    </location>
</feature>
<evidence type="ECO:0000256" key="1">
    <source>
        <dbReference type="SAM" id="MobiDB-lite"/>
    </source>
</evidence>
<accession>A0A7I4FHZ2</accession>
<dbReference type="PANTHER" id="PTHR46034:SF47">
    <property type="entry name" value="DCD DOMAIN-CONTAINING PROTEIN"/>
    <property type="match status" value="1"/>
</dbReference>
<dbReference type="PANTHER" id="PTHR46034">
    <property type="match status" value="1"/>
</dbReference>
<gene>
    <name evidence="3" type="primary">LOC112277319</name>
</gene>
<feature type="region of interest" description="Disordered" evidence="1">
    <location>
        <begin position="747"/>
        <end position="833"/>
    </location>
</feature>
<protein>
    <recommendedName>
        <fullName evidence="2">DCD domain-containing protein</fullName>
    </recommendedName>
</protein>
<evidence type="ECO:0000259" key="2">
    <source>
        <dbReference type="PROSITE" id="PS51222"/>
    </source>
</evidence>
<dbReference type="SMART" id="SM00767">
    <property type="entry name" value="DCD"/>
    <property type="match status" value="1"/>
</dbReference>
<feature type="compositionally biased region" description="Low complexity" evidence="1">
    <location>
        <begin position="238"/>
        <end position="248"/>
    </location>
</feature>
<dbReference type="InterPro" id="IPR013989">
    <property type="entry name" value="Dev_and_cell_death_domain"/>
</dbReference>
<dbReference type="InterPro" id="IPR054708">
    <property type="entry name" value="MTPAP-like_central"/>
</dbReference>
<dbReference type="InterPro" id="IPR044832">
    <property type="entry name" value="NRP-like"/>
</dbReference>
<dbReference type="EMBL" id="ABEU02000025">
    <property type="status" value="NOT_ANNOTATED_CDS"/>
    <property type="molecule type" value="Genomic_DNA"/>
</dbReference>
<dbReference type="SUPFAM" id="SSF81631">
    <property type="entry name" value="PAP/OAS1 substrate-binding domain"/>
    <property type="match status" value="1"/>
</dbReference>
<feature type="compositionally biased region" description="Basic and acidic residues" evidence="1">
    <location>
        <begin position="280"/>
        <end position="297"/>
    </location>
</feature>
<feature type="compositionally biased region" description="Low complexity" evidence="1">
    <location>
        <begin position="298"/>
        <end position="314"/>
    </location>
</feature>
<name>A0A7I4FHZ2_PHYPA</name>
<feature type="region of interest" description="Disordered" evidence="1">
    <location>
        <begin position="476"/>
        <end position="504"/>
    </location>
</feature>
<dbReference type="SUPFAM" id="SSF81301">
    <property type="entry name" value="Nucleotidyltransferase"/>
    <property type="match status" value="1"/>
</dbReference>
<organism evidence="3 4">
    <name type="scientific">Physcomitrium patens</name>
    <name type="common">Spreading-leaved earth moss</name>
    <name type="synonym">Physcomitrella patens</name>
    <dbReference type="NCBI Taxonomy" id="3218"/>
    <lineage>
        <taxon>Eukaryota</taxon>
        <taxon>Viridiplantae</taxon>
        <taxon>Streptophyta</taxon>
        <taxon>Embryophyta</taxon>
        <taxon>Bryophyta</taxon>
        <taxon>Bryophytina</taxon>
        <taxon>Bryopsida</taxon>
        <taxon>Funariidae</taxon>
        <taxon>Funariales</taxon>
        <taxon>Funariaceae</taxon>
        <taxon>Physcomitrium</taxon>
    </lineage>
</organism>
<dbReference type="InterPro" id="IPR043519">
    <property type="entry name" value="NT_sf"/>
</dbReference>
<dbReference type="InParanoid" id="A0A7I4FHZ2"/>
<dbReference type="Gene3D" id="1.10.1410.10">
    <property type="match status" value="1"/>
</dbReference>
<feature type="region of interest" description="Disordered" evidence="1">
    <location>
        <begin position="367"/>
        <end position="402"/>
    </location>
</feature>
<dbReference type="PROSITE" id="PS51222">
    <property type="entry name" value="DCD"/>
    <property type="match status" value="1"/>
</dbReference>
<feature type="compositionally biased region" description="Polar residues" evidence="1">
    <location>
        <begin position="258"/>
        <end position="279"/>
    </location>
</feature>
<reference evidence="3 4" key="1">
    <citation type="journal article" date="2008" name="Science">
        <title>The Physcomitrella genome reveals evolutionary insights into the conquest of land by plants.</title>
        <authorList>
            <person name="Rensing S."/>
            <person name="Lang D."/>
            <person name="Zimmer A."/>
            <person name="Terry A."/>
            <person name="Salamov A."/>
            <person name="Shapiro H."/>
            <person name="Nishiyama T."/>
            <person name="Perroud P.-F."/>
            <person name="Lindquist E."/>
            <person name="Kamisugi Y."/>
            <person name="Tanahashi T."/>
            <person name="Sakakibara K."/>
            <person name="Fujita T."/>
            <person name="Oishi K."/>
            <person name="Shin-I T."/>
            <person name="Kuroki Y."/>
            <person name="Toyoda A."/>
            <person name="Suzuki Y."/>
            <person name="Hashimoto A."/>
            <person name="Yamaguchi K."/>
            <person name="Sugano A."/>
            <person name="Kohara Y."/>
            <person name="Fujiyama A."/>
            <person name="Anterola A."/>
            <person name="Aoki S."/>
            <person name="Ashton N."/>
            <person name="Barbazuk W.B."/>
            <person name="Barker E."/>
            <person name="Bennetzen J."/>
            <person name="Bezanilla M."/>
            <person name="Blankenship R."/>
            <person name="Cho S.H."/>
            <person name="Dutcher S."/>
            <person name="Estelle M."/>
            <person name="Fawcett J.A."/>
            <person name="Gundlach H."/>
            <person name="Hanada K."/>
            <person name="Heyl A."/>
            <person name="Hicks K.A."/>
            <person name="Hugh J."/>
            <person name="Lohr M."/>
            <person name="Mayer K."/>
            <person name="Melkozernov A."/>
            <person name="Murata T."/>
            <person name="Nelson D."/>
            <person name="Pils B."/>
            <person name="Prigge M."/>
            <person name="Reiss B."/>
            <person name="Renner T."/>
            <person name="Rombauts S."/>
            <person name="Rushton P."/>
            <person name="Sanderfoot A."/>
            <person name="Schween G."/>
            <person name="Shiu S.-H."/>
            <person name="Stueber K."/>
            <person name="Theodoulou F.L."/>
            <person name="Tu H."/>
            <person name="Van de Peer Y."/>
            <person name="Verrier P.J."/>
            <person name="Waters E."/>
            <person name="Wood A."/>
            <person name="Yang L."/>
            <person name="Cove D."/>
            <person name="Cuming A."/>
            <person name="Hasebe M."/>
            <person name="Lucas S."/>
            <person name="Mishler D.B."/>
            <person name="Reski R."/>
            <person name="Grigoriev I."/>
            <person name="Quatrano R.S."/>
            <person name="Boore J.L."/>
        </authorList>
    </citation>
    <scope>NUCLEOTIDE SEQUENCE [LARGE SCALE GENOMIC DNA]</scope>
    <source>
        <strain evidence="3 4">cv. Gransden 2004</strain>
    </source>
</reference>
<dbReference type="GeneID" id="112277319"/>
<dbReference type="OrthoDB" id="273917at2759"/>
<dbReference type="KEGG" id="ppp:112277319"/>
<dbReference type="GO" id="GO:0034976">
    <property type="term" value="P:response to endoplasmic reticulum stress"/>
    <property type="evidence" value="ECO:0007669"/>
    <property type="project" value="InterPro"/>
</dbReference>
<feature type="region of interest" description="Disordered" evidence="1">
    <location>
        <begin position="573"/>
        <end position="631"/>
    </location>
</feature>
<dbReference type="Gene3D" id="3.30.460.10">
    <property type="entry name" value="Beta Polymerase, domain 2"/>
    <property type="match status" value="1"/>
</dbReference>
<feature type="domain" description="DCD" evidence="2">
    <location>
        <begin position="65"/>
        <end position="201"/>
    </location>
</feature>
<keyword evidence="4" id="KW-1185">Reference proteome</keyword>
<dbReference type="Pfam" id="PF10539">
    <property type="entry name" value="Dev_Cell_Death"/>
    <property type="match status" value="1"/>
</dbReference>
<dbReference type="Proteomes" id="UP000006727">
    <property type="component" value="Chromosome 25"/>
</dbReference>
<feature type="compositionally biased region" description="Polar residues" evidence="1">
    <location>
        <begin position="707"/>
        <end position="724"/>
    </location>
</feature>
<reference evidence="3" key="3">
    <citation type="submission" date="2020-12" db="UniProtKB">
        <authorList>
            <consortium name="EnsemblPlants"/>
        </authorList>
    </citation>
    <scope>IDENTIFICATION</scope>
</reference>
<feature type="compositionally biased region" description="Polar residues" evidence="1">
    <location>
        <begin position="785"/>
        <end position="806"/>
    </location>
</feature>
<dbReference type="RefSeq" id="XP_024365236.1">
    <property type="nucleotide sequence ID" value="XM_024509468.2"/>
</dbReference>
<feature type="compositionally biased region" description="Polar residues" evidence="1">
    <location>
        <begin position="482"/>
        <end position="496"/>
    </location>
</feature>
<evidence type="ECO:0000313" key="4">
    <source>
        <dbReference type="Proteomes" id="UP000006727"/>
    </source>
</evidence>
<feature type="region of interest" description="Disordered" evidence="1">
    <location>
        <begin position="217"/>
        <end position="328"/>
    </location>
</feature>